<dbReference type="Gene3D" id="3.10.180.10">
    <property type="entry name" value="2,3-Dihydroxybiphenyl 1,2-Dioxygenase, domain 1"/>
    <property type="match status" value="1"/>
</dbReference>
<dbReference type="EMBL" id="CP158357">
    <property type="protein sequence ID" value="XBX79764.1"/>
    <property type="molecule type" value="Genomic_DNA"/>
</dbReference>
<dbReference type="PANTHER" id="PTHR36113">
    <property type="entry name" value="LYASE, PUTATIVE-RELATED-RELATED"/>
    <property type="match status" value="1"/>
</dbReference>
<dbReference type="SUPFAM" id="SSF54593">
    <property type="entry name" value="Glyoxalase/Bleomycin resistance protein/Dihydroxybiphenyl dioxygenase"/>
    <property type="match status" value="1"/>
</dbReference>
<evidence type="ECO:0000313" key="2">
    <source>
        <dbReference type="EMBL" id="XBX79764.1"/>
    </source>
</evidence>
<dbReference type="AlphaFoldDB" id="A0AAU7VZ19"/>
<organism evidence="2">
    <name type="scientific">Microbacterium sp. A8/3-1</name>
    <dbReference type="NCBI Taxonomy" id="3160749"/>
    <lineage>
        <taxon>Bacteria</taxon>
        <taxon>Bacillati</taxon>
        <taxon>Actinomycetota</taxon>
        <taxon>Actinomycetes</taxon>
        <taxon>Micrococcales</taxon>
        <taxon>Microbacteriaceae</taxon>
        <taxon>Microbacterium</taxon>
    </lineage>
</organism>
<reference evidence="2" key="1">
    <citation type="submission" date="2024-06" db="EMBL/GenBank/DDBJ databases">
        <title>Draft genome sequence of Microbacterium sp. strain A8/3-1, isolated from Oxytropis tragacanthoides Fisch. ex DC. Root nodules in the Altai region of Russia.</title>
        <authorList>
            <person name="Sazanova A."/>
            <person name="Guro P."/>
            <person name="Kuznetsova I."/>
            <person name="Belimov A."/>
            <person name="Safronova V."/>
        </authorList>
    </citation>
    <scope>NUCLEOTIDE SEQUENCE</scope>
    <source>
        <strain evidence="2">A8/3-1</strain>
    </source>
</reference>
<accession>A0AAU7VZ19</accession>
<feature type="domain" description="VOC" evidence="1">
    <location>
        <begin position="3"/>
        <end position="128"/>
    </location>
</feature>
<dbReference type="Pfam" id="PF13669">
    <property type="entry name" value="Glyoxalase_4"/>
    <property type="match status" value="1"/>
</dbReference>
<name>A0AAU7VZ19_9MICO</name>
<dbReference type="InterPro" id="IPR051332">
    <property type="entry name" value="Fosfomycin_Res_Enzymes"/>
</dbReference>
<dbReference type="InterPro" id="IPR029068">
    <property type="entry name" value="Glyas_Bleomycin-R_OHBP_Dase"/>
</dbReference>
<dbReference type="PANTHER" id="PTHR36113:SF6">
    <property type="entry name" value="FOSFOMYCIN RESISTANCE PROTEIN FOSX"/>
    <property type="match status" value="1"/>
</dbReference>
<dbReference type="PROSITE" id="PS51819">
    <property type="entry name" value="VOC"/>
    <property type="match status" value="1"/>
</dbReference>
<sequence>MKGIHHVEIWVADLDAVVDGWSWLFTSLGLECTGEWPGGRTWDAGGAYVTLTNSPNLSAVDHDRRRPGMNHLALWGGSRTEVDAMMSVAAAHGWQPLYGDRYPHAGGPDHYAGWLENAEGFKVEIVAE</sequence>
<evidence type="ECO:0000259" key="1">
    <source>
        <dbReference type="PROSITE" id="PS51819"/>
    </source>
</evidence>
<gene>
    <name evidence="2" type="ORF">ABS642_06675</name>
</gene>
<dbReference type="RefSeq" id="WP_350352709.1">
    <property type="nucleotide sequence ID" value="NZ_CP158357.1"/>
</dbReference>
<protein>
    <submittedName>
        <fullName evidence="2">VOC family protein</fullName>
    </submittedName>
</protein>
<dbReference type="InterPro" id="IPR037523">
    <property type="entry name" value="VOC_core"/>
</dbReference>
<proteinExistence type="predicted"/>